<dbReference type="Pfam" id="PF04539">
    <property type="entry name" value="Sigma70_r3"/>
    <property type="match status" value="1"/>
</dbReference>
<keyword evidence="3" id="KW-0238">DNA-binding</keyword>
<evidence type="ECO:0000256" key="4">
    <source>
        <dbReference type="ARBA" id="ARBA00023163"/>
    </source>
</evidence>
<accession>A0A7W8G9Q6</accession>
<evidence type="ECO:0000256" key="2">
    <source>
        <dbReference type="ARBA" id="ARBA00023082"/>
    </source>
</evidence>
<dbReference type="Pfam" id="PF00140">
    <property type="entry name" value="Sigma70_r1_2"/>
    <property type="match status" value="1"/>
</dbReference>
<dbReference type="InterPro" id="IPR013325">
    <property type="entry name" value="RNA_pol_sigma_r2"/>
</dbReference>
<name>A0A7W8G9Q6_9SPIR</name>
<dbReference type="Gene3D" id="1.10.601.10">
    <property type="entry name" value="RNA Polymerase Primary Sigma Factor"/>
    <property type="match status" value="1"/>
</dbReference>
<evidence type="ECO:0000256" key="1">
    <source>
        <dbReference type="ARBA" id="ARBA00023015"/>
    </source>
</evidence>
<dbReference type="GO" id="GO:0016987">
    <property type="term" value="F:sigma factor activity"/>
    <property type="evidence" value="ECO:0007669"/>
    <property type="project" value="UniProtKB-KW"/>
</dbReference>
<proteinExistence type="predicted"/>
<reference evidence="6 7" key="1">
    <citation type="submission" date="2020-08" db="EMBL/GenBank/DDBJ databases">
        <title>Genomic Encyclopedia of Type Strains, Phase IV (KMG-IV): sequencing the most valuable type-strain genomes for metagenomic binning, comparative biology and taxonomic classification.</title>
        <authorList>
            <person name="Goeker M."/>
        </authorList>
    </citation>
    <scope>NUCLEOTIDE SEQUENCE [LARGE SCALE GENOMIC DNA]</scope>
    <source>
        <strain evidence="6 7">DSM 103462</strain>
    </source>
</reference>
<keyword evidence="7" id="KW-1185">Reference proteome</keyword>
<organism evidence="6 7">
    <name type="scientific">Treponema ruminis</name>
    <dbReference type="NCBI Taxonomy" id="744515"/>
    <lineage>
        <taxon>Bacteria</taxon>
        <taxon>Pseudomonadati</taxon>
        <taxon>Spirochaetota</taxon>
        <taxon>Spirochaetia</taxon>
        <taxon>Spirochaetales</taxon>
        <taxon>Treponemataceae</taxon>
        <taxon>Treponema</taxon>
    </lineage>
</organism>
<dbReference type="InterPro" id="IPR000943">
    <property type="entry name" value="RNA_pol_sigma70"/>
</dbReference>
<dbReference type="InterPro" id="IPR036388">
    <property type="entry name" value="WH-like_DNA-bd_sf"/>
</dbReference>
<evidence type="ECO:0000259" key="5">
    <source>
        <dbReference type="PROSITE" id="PS00715"/>
    </source>
</evidence>
<protein>
    <submittedName>
        <fullName evidence="6">RNA polymerase primary sigma factor</fullName>
    </submittedName>
</protein>
<dbReference type="SUPFAM" id="SSF88946">
    <property type="entry name" value="Sigma2 domain of RNA polymerase sigma factors"/>
    <property type="match status" value="1"/>
</dbReference>
<evidence type="ECO:0000313" key="6">
    <source>
        <dbReference type="EMBL" id="MBB5226462.1"/>
    </source>
</evidence>
<comment type="caution">
    <text evidence="6">The sequence shown here is derived from an EMBL/GenBank/DDBJ whole genome shotgun (WGS) entry which is preliminary data.</text>
</comment>
<dbReference type="InterPro" id="IPR007630">
    <property type="entry name" value="RNA_pol_sigma70_r4"/>
</dbReference>
<dbReference type="CDD" id="cd06171">
    <property type="entry name" value="Sigma70_r4"/>
    <property type="match status" value="1"/>
</dbReference>
<evidence type="ECO:0000256" key="3">
    <source>
        <dbReference type="ARBA" id="ARBA00023125"/>
    </source>
</evidence>
<evidence type="ECO:0000313" key="7">
    <source>
        <dbReference type="Proteomes" id="UP000518887"/>
    </source>
</evidence>
<dbReference type="InterPro" id="IPR013324">
    <property type="entry name" value="RNA_pol_sigma_r3/r4-like"/>
</dbReference>
<dbReference type="AlphaFoldDB" id="A0A7W8G9Q6"/>
<dbReference type="GO" id="GO:0006352">
    <property type="term" value="P:DNA-templated transcription initiation"/>
    <property type="evidence" value="ECO:0007669"/>
    <property type="project" value="InterPro"/>
</dbReference>
<dbReference type="InterPro" id="IPR007624">
    <property type="entry name" value="RNA_pol_sigma70_r3"/>
</dbReference>
<dbReference type="RefSeq" id="WP_184659740.1">
    <property type="nucleotide sequence ID" value="NZ_CP031518.1"/>
</dbReference>
<dbReference type="SUPFAM" id="SSF88659">
    <property type="entry name" value="Sigma3 and sigma4 domains of RNA polymerase sigma factors"/>
    <property type="match status" value="2"/>
</dbReference>
<dbReference type="InterPro" id="IPR009042">
    <property type="entry name" value="RNA_pol_sigma70_r1_2"/>
</dbReference>
<dbReference type="PRINTS" id="PR00046">
    <property type="entry name" value="SIGMA70FCT"/>
</dbReference>
<sequence length="274" mass="31411">MKMYEMYLKQIQRYPLLSLESERELAVKISEGDKKAISCLVNSNLRLVVSIANKFKKTYKVSVMDLIQEGNMGLMAAAEKFSPDYENRFSTYAYPWILQYMLRFLHNKTAIISIPQRKEEVLRRISTIQNEYREVTGKKASKKDLARSLGISETELNNALDCLYTCTSLDSQCKEDGTVTVGELIPDFTYDPERNFFIEIAKSNIKQLVSELSEKERFVISGRYNFDGLVHAPTLREIGQSLGVSAETIRQTEIKALQKIKKALNEKTLELYTA</sequence>
<dbReference type="PIRSF" id="PIRSF000770">
    <property type="entry name" value="RNA_pol_sigma-SigE/K"/>
    <property type="match status" value="1"/>
</dbReference>
<dbReference type="EMBL" id="JACHFQ010000005">
    <property type="protein sequence ID" value="MBB5226462.1"/>
    <property type="molecule type" value="Genomic_DNA"/>
</dbReference>
<dbReference type="InterPro" id="IPR050239">
    <property type="entry name" value="Sigma-70_RNA_pol_init_factors"/>
</dbReference>
<keyword evidence="2" id="KW-0731">Sigma factor</keyword>
<dbReference type="Proteomes" id="UP000518887">
    <property type="component" value="Unassembled WGS sequence"/>
</dbReference>
<dbReference type="PROSITE" id="PS00715">
    <property type="entry name" value="SIGMA70_1"/>
    <property type="match status" value="1"/>
</dbReference>
<dbReference type="GO" id="GO:0003677">
    <property type="term" value="F:DNA binding"/>
    <property type="evidence" value="ECO:0007669"/>
    <property type="project" value="UniProtKB-KW"/>
</dbReference>
<keyword evidence="4" id="KW-0804">Transcription</keyword>
<dbReference type="InterPro" id="IPR007627">
    <property type="entry name" value="RNA_pol_sigma70_r2"/>
</dbReference>
<keyword evidence="1" id="KW-0805">Transcription regulation</keyword>
<dbReference type="Gene3D" id="1.10.10.10">
    <property type="entry name" value="Winged helix-like DNA-binding domain superfamily/Winged helix DNA-binding domain"/>
    <property type="match status" value="2"/>
</dbReference>
<dbReference type="Pfam" id="PF04542">
    <property type="entry name" value="Sigma70_r2"/>
    <property type="match status" value="1"/>
</dbReference>
<dbReference type="NCBIfam" id="TIGR02937">
    <property type="entry name" value="sigma70-ECF"/>
    <property type="match status" value="1"/>
</dbReference>
<gene>
    <name evidence="6" type="ORF">HNP76_001835</name>
</gene>
<dbReference type="PANTHER" id="PTHR30603:SF47">
    <property type="entry name" value="RNA POLYMERASE SIGMA FACTOR SIGD, CHLOROPLASTIC"/>
    <property type="match status" value="1"/>
</dbReference>
<dbReference type="InterPro" id="IPR014284">
    <property type="entry name" value="RNA_pol_sigma-70_dom"/>
</dbReference>
<feature type="domain" description="RNA polymerase sigma-70" evidence="5">
    <location>
        <begin position="65"/>
        <end position="78"/>
    </location>
</feature>
<dbReference type="Pfam" id="PF04545">
    <property type="entry name" value="Sigma70_r4"/>
    <property type="match status" value="1"/>
</dbReference>
<dbReference type="PANTHER" id="PTHR30603">
    <property type="entry name" value="RNA POLYMERASE SIGMA FACTOR RPO"/>
    <property type="match status" value="1"/>
</dbReference>